<dbReference type="PROSITE" id="PS50507">
    <property type="entry name" value="RDRP_SSRNA_POS"/>
    <property type="match status" value="1"/>
</dbReference>
<feature type="domain" description="RdRp catalytic" evidence="6">
    <location>
        <begin position="284"/>
        <end position="407"/>
    </location>
</feature>
<sequence>MSETTKSQNPYYFLDKVSALRGAYSNLFVTNELARRRFVQHAKDTWTDNGRFHGRDGTMEKALFPYLKEGFRDWTSKTLDDLESYHYGFRKDVKMIAAAVESYAAPHAPNAIFRKEYRKMLESVASTLQPKVTFTRLNFRDVREFKEFLSNKRSSAGVFACYSIIRKKGEVDQKIFDMLQSMERNAVQNGSYDEPTQIGIRLQVSVPIDEGGNLTLRYEDDGSVSLDFKQKTRLVNMVSFCRIYTELKYSYDVQAYFGVQGWYAGGKSMAKIGDTLNDWRSKYLYWVSLDYSKYDQSLPGWFIRDAFAIIRRWFRFRDSEEEEAFDIVVNDFIHKGLVSDEKGNITHVHDGVESGSMFTQIIDTLCNYMMVYYFCILKGLKIGTDINFHICGDDIIIFHNGGFVAVDYMNTIRKVFGVRGSVDKSIVENRVCSHDDPEYLSRTWKWAGPYRDPHELIIKLIYHERWRNYGDGENEVLPIEVLKAYVDCYRLGMIEAFDVQRIEEDYARFAKGGMKEEAARAVGGIVAYELIYANKWRRAA</sequence>
<dbReference type="InterPro" id="IPR043502">
    <property type="entry name" value="DNA/RNA_pol_sf"/>
</dbReference>
<keyword evidence="3" id="KW-0548">Nucleotidyltransferase</keyword>
<evidence type="ECO:0000256" key="1">
    <source>
        <dbReference type="ARBA" id="ARBA00022484"/>
    </source>
</evidence>
<evidence type="ECO:0000313" key="7">
    <source>
        <dbReference type="EMBL" id="QIJ70085.1"/>
    </source>
</evidence>
<name>A0A6G7PSD1_9VIRU</name>
<dbReference type="InterPro" id="IPR007094">
    <property type="entry name" value="RNA-dir_pol_PSvirus"/>
</dbReference>
<dbReference type="EMBL" id="MT129729">
    <property type="protein sequence ID" value="QIJ70085.1"/>
    <property type="molecule type" value="Genomic_RNA"/>
</dbReference>
<protein>
    <submittedName>
        <fullName evidence="7">RNA-dependent RNA polymerase</fullName>
    </submittedName>
</protein>
<dbReference type="GO" id="GO:0000166">
    <property type="term" value="F:nucleotide binding"/>
    <property type="evidence" value="ECO:0007669"/>
    <property type="project" value="UniProtKB-KW"/>
</dbReference>
<dbReference type="GO" id="GO:0039694">
    <property type="term" value="P:viral RNA genome replication"/>
    <property type="evidence" value="ECO:0007669"/>
    <property type="project" value="InterPro"/>
</dbReference>
<dbReference type="GO" id="GO:0003968">
    <property type="term" value="F:RNA-directed RNA polymerase activity"/>
    <property type="evidence" value="ECO:0007669"/>
    <property type="project" value="UniProtKB-KW"/>
</dbReference>
<evidence type="ECO:0000256" key="2">
    <source>
        <dbReference type="ARBA" id="ARBA00022679"/>
    </source>
</evidence>
<keyword evidence="4" id="KW-0547">Nucleotide-binding</keyword>
<evidence type="ECO:0000256" key="5">
    <source>
        <dbReference type="ARBA" id="ARBA00022953"/>
    </source>
</evidence>
<proteinExistence type="predicted"/>
<dbReference type="Pfam" id="PF00680">
    <property type="entry name" value="RdRP_1"/>
    <property type="match status" value="1"/>
</dbReference>
<dbReference type="InterPro" id="IPR043128">
    <property type="entry name" value="Rev_trsase/Diguanyl_cyclase"/>
</dbReference>
<keyword evidence="1 7" id="KW-0696">RNA-directed RNA polymerase</keyword>
<evidence type="ECO:0000256" key="4">
    <source>
        <dbReference type="ARBA" id="ARBA00022741"/>
    </source>
</evidence>
<dbReference type="SUPFAM" id="SSF56672">
    <property type="entry name" value="DNA/RNA polymerases"/>
    <property type="match status" value="1"/>
</dbReference>
<accession>A0A6G7PSD1</accession>
<keyword evidence="5" id="KW-0693">Viral RNA replication</keyword>
<organism evidence="7">
    <name type="scientific">Chiles partiti-like virus</name>
    <dbReference type="NCBI Taxonomy" id="2716656"/>
    <lineage>
        <taxon>Viruses</taxon>
        <taxon>Riboviria</taxon>
        <taxon>Orthornavirae</taxon>
        <taxon>Pisuviricota</taxon>
        <taxon>Duplopiviricetes</taxon>
        <taxon>Durnavirales</taxon>
        <taxon>Partitiviridae</taxon>
    </lineage>
</organism>
<dbReference type="Gene3D" id="3.30.70.270">
    <property type="match status" value="1"/>
</dbReference>
<keyword evidence="2" id="KW-0808">Transferase</keyword>
<evidence type="ECO:0000259" key="6">
    <source>
        <dbReference type="PROSITE" id="PS50507"/>
    </source>
</evidence>
<dbReference type="GO" id="GO:0003723">
    <property type="term" value="F:RNA binding"/>
    <property type="evidence" value="ECO:0007669"/>
    <property type="project" value="InterPro"/>
</dbReference>
<dbReference type="GO" id="GO:0006351">
    <property type="term" value="P:DNA-templated transcription"/>
    <property type="evidence" value="ECO:0007669"/>
    <property type="project" value="InterPro"/>
</dbReference>
<dbReference type="InterPro" id="IPR001205">
    <property type="entry name" value="RNA-dir_pol_C"/>
</dbReference>
<evidence type="ECO:0000256" key="3">
    <source>
        <dbReference type="ARBA" id="ARBA00022695"/>
    </source>
</evidence>
<reference evidence="7" key="1">
    <citation type="submission" date="2020-02" db="EMBL/GenBank/DDBJ databases">
        <title>Comparative analysis of RNA virome composition in rabbits and associated ectoparasites.</title>
        <authorList>
            <person name="Mahar J.E."/>
            <person name="Shi M."/>
            <person name="Hall R.N."/>
            <person name="Strive T."/>
            <person name="Holmes E.C."/>
        </authorList>
    </citation>
    <scope>NUCLEOTIDE SEQUENCE</scope>
    <source>
        <strain evidence="7">GUNCC_DN51687-45</strain>
    </source>
</reference>